<evidence type="ECO:0000313" key="1">
    <source>
        <dbReference type="EMBL" id="DAE10507.1"/>
    </source>
</evidence>
<organism evidence="1">
    <name type="scientific">Siphoviridae sp. ctrAf3</name>
    <dbReference type="NCBI Taxonomy" id="2825687"/>
    <lineage>
        <taxon>Viruses</taxon>
        <taxon>Duplodnaviria</taxon>
        <taxon>Heunggongvirae</taxon>
        <taxon>Uroviricota</taxon>
        <taxon>Caudoviricetes</taxon>
    </lineage>
</organism>
<protein>
    <submittedName>
        <fullName evidence="1">Uncharacterized protein</fullName>
    </submittedName>
</protein>
<accession>A0A8S5PVJ9</accession>
<name>A0A8S5PVJ9_9CAUD</name>
<dbReference type="EMBL" id="BK015512">
    <property type="protein sequence ID" value="DAE10507.1"/>
    <property type="molecule type" value="Genomic_DNA"/>
</dbReference>
<proteinExistence type="predicted"/>
<reference evidence="1" key="1">
    <citation type="journal article" date="2021" name="Proc. Natl. Acad. Sci. U.S.A.">
        <title>A Catalog of Tens of Thousands of Viruses from Human Metagenomes Reveals Hidden Associations with Chronic Diseases.</title>
        <authorList>
            <person name="Tisza M.J."/>
            <person name="Buck C.B."/>
        </authorList>
    </citation>
    <scope>NUCLEOTIDE SEQUENCE</scope>
    <source>
        <strain evidence="1">CtrAf3</strain>
    </source>
</reference>
<sequence>MSFIGGHKIQQLFEDVRTQISDDAHLYTDTFLLSALNSAIHILAMEKDLERMFKVKYQAELATINKDGTRAARWTLDLDGEMVGKERFSLIAQDDCYTDVTPCYKSPREFFKCYRFPENNAPGLPCSYTIEHLGDQTTLILDKPLDRLIAIDAVFYIIPRYLTLEDKVAPFSSSFAEPVAELMKIVINKEQTDFATANARYQDLDKLVSDIANKLALQAMNDEPIFVNGGVS</sequence>